<dbReference type="InterPro" id="IPR035992">
    <property type="entry name" value="Ricin_B-like_lectins"/>
</dbReference>
<dbReference type="CDD" id="cd18622">
    <property type="entry name" value="GH32_Inu-like"/>
    <property type="match status" value="1"/>
</dbReference>
<dbReference type="GO" id="GO:0004575">
    <property type="term" value="F:sucrose alpha-glucosidase activity"/>
    <property type="evidence" value="ECO:0007669"/>
    <property type="project" value="TreeGrafter"/>
</dbReference>
<dbReference type="Gene3D" id="2.115.10.20">
    <property type="entry name" value="Glycosyl hydrolase domain, family 43"/>
    <property type="match status" value="1"/>
</dbReference>
<dbReference type="Proteomes" id="UP000033163">
    <property type="component" value="Chromosome I"/>
</dbReference>
<dbReference type="Gene3D" id="2.60.120.560">
    <property type="entry name" value="Exo-inulinase, domain 1"/>
    <property type="match status" value="4"/>
</dbReference>
<dbReference type="Pfam" id="PF00652">
    <property type="entry name" value="Ricin_B_lectin"/>
    <property type="match status" value="1"/>
</dbReference>
<dbReference type="InterPro" id="IPR013320">
    <property type="entry name" value="ConA-like_dom_sf"/>
</dbReference>
<dbReference type="PANTHER" id="PTHR42800">
    <property type="entry name" value="EXOINULINASE INUD (AFU_ORTHOLOGUE AFUA_5G00480)"/>
    <property type="match status" value="1"/>
</dbReference>
<dbReference type="SUPFAM" id="SSF49373">
    <property type="entry name" value="Invasin/intimin cell-adhesion fragments"/>
    <property type="match status" value="1"/>
</dbReference>
<reference evidence="9" key="1">
    <citation type="submission" date="2015-03" db="EMBL/GenBank/DDBJ databases">
        <authorList>
            <person name="Wibberg D."/>
        </authorList>
    </citation>
    <scope>NUCLEOTIDE SEQUENCE [LARGE SCALE GENOMIC DNA]</scope>
</reference>
<feature type="compositionally biased region" description="Basic and acidic residues" evidence="4">
    <location>
        <begin position="1275"/>
        <end position="1284"/>
    </location>
</feature>
<gene>
    <name evidence="8" type="ORF">PRIO_1812</name>
</gene>
<evidence type="ECO:0000313" key="8">
    <source>
        <dbReference type="EMBL" id="CQR54222.1"/>
    </source>
</evidence>
<dbReference type="GO" id="GO:0005987">
    <property type="term" value="P:sucrose catabolic process"/>
    <property type="evidence" value="ECO:0007669"/>
    <property type="project" value="TreeGrafter"/>
</dbReference>
<dbReference type="InterPro" id="IPR013189">
    <property type="entry name" value="Glyco_hydro_32_C"/>
</dbReference>
<keyword evidence="2 8" id="KW-0378">Hydrolase</keyword>
<dbReference type="Pfam" id="PF00251">
    <property type="entry name" value="Glyco_hydro_32N"/>
    <property type="match status" value="1"/>
</dbReference>
<dbReference type="CDD" id="cd00161">
    <property type="entry name" value="beta-trefoil_Ricin-like"/>
    <property type="match status" value="1"/>
</dbReference>
<evidence type="ECO:0000259" key="6">
    <source>
        <dbReference type="SMART" id="SM00458"/>
    </source>
</evidence>
<dbReference type="InterPro" id="IPR000772">
    <property type="entry name" value="Ricin_B_lectin"/>
</dbReference>
<feature type="domain" description="Ricin B lectin" evidence="6">
    <location>
        <begin position="1140"/>
        <end position="1266"/>
    </location>
</feature>
<keyword evidence="3 8" id="KW-0326">Glycosidase</keyword>
<evidence type="ECO:0000259" key="7">
    <source>
        <dbReference type="SMART" id="SM00635"/>
    </source>
</evidence>
<dbReference type="EC" id="3.2.1.65" evidence="8"/>
<evidence type="ECO:0000313" key="9">
    <source>
        <dbReference type="Proteomes" id="UP000033163"/>
    </source>
</evidence>
<feature type="chain" id="PRO_5002421043" evidence="5">
    <location>
        <begin position="21"/>
        <end position="1284"/>
    </location>
</feature>
<dbReference type="SUPFAM" id="SSF75005">
    <property type="entry name" value="Arabinanase/levansucrase/invertase"/>
    <property type="match status" value="1"/>
</dbReference>
<dbReference type="KEGG" id="pri:PRIO_1812"/>
<feature type="region of interest" description="Disordered" evidence="4">
    <location>
        <begin position="1265"/>
        <end position="1284"/>
    </location>
</feature>
<dbReference type="SMART" id="SM00640">
    <property type="entry name" value="Glyco_32"/>
    <property type="match status" value="1"/>
</dbReference>
<dbReference type="InterPro" id="IPR001362">
    <property type="entry name" value="Glyco_hydro_32"/>
</dbReference>
<sequence length="1284" mass="139487">MKKKFRTVLCFLLVIGTVMASSGLYAVNPATGWAAPADQGTGEPDKEGLAINENAAKVITNLTGWQVKGKGEMKNTAEGLLLTSDPQQNVMAVSETAAEDFLYEADVMLKELKADTSLIFRSDDDGKNSYMLQLAPGSGVIRLKDAAGGAGKLYEERQVSLKEGEIYHLKVKAEGTSLKVYWGNQYKPVIEIQDSTYRSGRLGLHVRDGSALFQNITVSDLKGNLGPVLMNKGQWQPDLRGQKGTSANGSKAQRIYSRQAADLVYEGTISLGSNAAAALAFRSSADGVRGYEAVLAREGDQVGVKLAKADGTVVASSEHLYPSRTGAKHHVEIKAKGSRIQVFLDGYTPAAIDIQDTAYSTGHAGLVVKTGNAYFQETYLTDADSYYNETFRPRYHYSPVRGSASDPNGLVYFEGEYHLFHQDGGTWAHAVSKDMLNWKRLPIALPWNDYGHIWSGAAVADAANASGLFTDSGGKGLIAYYTSYNPDGPNGNQRIGLAYSKDKGRTWEYAKDRPIVIENPGKNGEDPGGWDFRDPKVVRDDGNNRWVMVVSGGDHIRFFTSTNLLDWTLTDNWGYGDYVRGGVWECPDLFPLTVQGTSQKKWVLMISTGANPATGGSDSEYFVGSLTAEGKFVNDNPAGKVLRTDFGKEYYASMSFSDMPDGRRVMLAWMSNWDYPFAFPTSGWKGELTVPREVTLVMTPEGLRLAQSPVKEIEQLRSRLFTAADKRVNSSSPNLLKGLVAGAYEIEAELEIPDGSTATEFGFNVREGADQKTVVGYKVGESQLFVDRSASGVTDFSSLFSTRHEAAMTAENKRIKLRILVDESSVEVFGNGGKAVFSEVIFPDPASRAMSFYSQGGMVKVISLKVNKLGPVWNSDSSAATRIAMDTADRELETGDSVTLQAAVENGPGNGVHPLKWKSSNEEVAGISAADFSQATLQAKKAGEAVITVSTPNGKASASLVVKVYGGEFHTNLSGWTQDLSMASWIATGDGIRGKYSSDANHMAQEQAGNFTYEADMKLGESGGAGSLLFRASGDGRSGYYLNLDPNMKSVRLFYKLDGRFEERQVLAKYPAFILPGQTYNIKIQAEGPRIIVYMGGRQIMDLKDGTFAEGHFGLHVFGGEASFQNVKVTGGAPADLMTSSLVNTASGKSLYTDSLTNGEAVKVRNANEATDQKWVFVPTGDEAGSYSIRTTAGQALDLDTGQNRIQLYSYLGYNNQRWIIQKNEDGSAAIISAHQHLALAISGDGSKLTLEEYRTDEMRQKWRINPDSHGSFKGTEEIRPSAE</sequence>
<evidence type="ECO:0000256" key="2">
    <source>
        <dbReference type="ARBA" id="ARBA00022801"/>
    </source>
</evidence>
<evidence type="ECO:0000256" key="1">
    <source>
        <dbReference type="ARBA" id="ARBA00009902"/>
    </source>
</evidence>
<organism evidence="8 9">
    <name type="scientific">Paenibacillus riograndensis SBR5</name>
    <dbReference type="NCBI Taxonomy" id="1073571"/>
    <lineage>
        <taxon>Bacteria</taxon>
        <taxon>Bacillati</taxon>
        <taxon>Bacillota</taxon>
        <taxon>Bacilli</taxon>
        <taxon>Bacillales</taxon>
        <taxon>Paenibacillaceae</taxon>
        <taxon>Paenibacillus</taxon>
        <taxon>Paenibacillus sonchi group</taxon>
    </lineage>
</organism>
<dbReference type="GO" id="GO:0005737">
    <property type="term" value="C:cytoplasm"/>
    <property type="evidence" value="ECO:0007669"/>
    <property type="project" value="TreeGrafter"/>
</dbReference>
<dbReference type="SUPFAM" id="SSF50370">
    <property type="entry name" value="Ricin B-like lectins"/>
    <property type="match status" value="1"/>
</dbReference>
<dbReference type="InterPro" id="IPR023296">
    <property type="entry name" value="Glyco_hydro_beta-prop_sf"/>
</dbReference>
<dbReference type="PATRIC" id="fig|1073571.4.peg.1901"/>
<dbReference type="PROSITE" id="PS50231">
    <property type="entry name" value="RICIN_B_LECTIN"/>
    <property type="match status" value="1"/>
</dbReference>
<dbReference type="GO" id="GO:0031219">
    <property type="term" value="F:levanase activity"/>
    <property type="evidence" value="ECO:0007669"/>
    <property type="project" value="UniProtKB-EC"/>
</dbReference>
<dbReference type="InterPro" id="IPR013148">
    <property type="entry name" value="Glyco_hydro_32_N"/>
</dbReference>
<dbReference type="Gene3D" id="2.80.10.50">
    <property type="match status" value="1"/>
</dbReference>
<dbReference type="Pfam" id="PF08244">
    <property type="entry name" value="Glyco_hydro_32C"/>
    <property type="match status" value="1"/>
</dbReference>
<proteinExistence type="inferred from homology"/>
<name>A0A0E4H9E9_9BACL</name>
<dbReference type="STRING" id="483937.AMQ84_05765"/>
<dbReference type="SUPFAM" id="SSF49899">
    <property type="entry name" value="Concanavalin A-like lectins/glucanases"/>
    <property type="match status" value="1"/>
</dbReference>
<comment type="similarity">
    <text evidence="1">Belongs to the glycosyl hydrolase 32 family.</text>
</comment>
<dbReference type="InterPro" id="IPR010496">
    <property type="entry name" value="AL/BT2_dom"/>
</dbReference>
<dbReference type="PANTHER" id="PTHR42800:SF1">
    <property type="entry name" value="EXOINULINASE INUD (AFU_ORTHOLOGUE AFUA_5G00480)"/>
    <property type="match status" value="1"/>
</dbReference>
<protein>
    <submittedName>
        <fullName evidence="8">Levanase</fullName>
        <ecNumber evidence="8">3.2.1.65</ecNumber>
    </submittedName>
</protein>
<evidence type="ECO:0000256" key="5">
    <source>
        <dbReference type="SAM" id="SignalP"/>
    </source>
</evidence>
<dbReference type="SMART" id="SM00635">
    <property type="entry name" value="BID_2"/>
    <property type="match status" value="1"/>
</dbReference>
<dbReference type="HOGENOM" id="CLU_265085_0_0_9"/>
<feature type="domain" description="BIG2" evidence="7">
    <location>
        <begin position="879"/>
        <end position="961"/>
    </location>
</feature>
<dbReference type="SMART" id="SM00458">
    <property type="entry name" value="RICIN"/>
    <property type="match status" value="1"/>
</dbReference>
<dbReference type="Gene3D" id="2.60.40.1080">
    <property type="match status" value="1"/>
</dbReference>
<feature type="signal peptide" evidence="5">
    <location>
        <begin position="1"/>
        <end position="20"/>
    </location>
</feature>
<evidence type="ECO:0000256" key="4">
    <source>
        <dbReference type="SAM" id="MobiDB-lite"/>
    </source>
</evidence>
<dbReference type="InterPro" id="IPR003343">
    <property type="entry name" value="Big_2"/>
</dbReference>
<keyword evidence="5" id="KW-0732">Signal</keyword>
<dbReference type="Pfam" id="PF06439">
    <property type="entry name" value="3keto-disac_hyd"/>
    <property type="match status" value="2"/>
</dbReference>
<evidence type="ECO:0000256" key="3">
    <source>
        <dbReference type="ARBA" id="ARBA00023295"/>
    </source>
</evidence>
<dbReference type="EMBL" id="LN831776">
    <property type="protein sequence ID" value="CQR54222.1"/>
    <property type="molecule type" value="Genomic_DNA"/>
</dbReference>
<dbReference type="RefSeq" id="WP_052741432.1">
    <property type="nucleotide sequence ID" value="NZ_LN831776.1"/>
</dbReference>
<dbReference type="InterPro" id="IPR008964">
    <property type="entry name" value="Invasin/intimin_cell_adhesion"/>
</dbReference>
<accession>A0A0E4H9E9</accession>